<feature type="compositionally biased region" description="Polar residues" evidence="1">
    <location>
        <begin position="60"/>
        <end position="71"/>
    </location>
</feature>
<organism evidence="2 3">
    <name type="scientific">Elysia crispata</name>
    <name type="common">lettuce slug</name>
    <dbReference type="NCBI Taxonomy" id="231223"/>
    <lineage>
        <taxon>Eukaryota</taxon>
        <taxon>Metazoa</taxon>
        <taxon>Spiralia</taxon>
        <taxon>Lophotrochozoa</taxon>
        <taxon>Mollusca</taxon>
        <taxon>Gastropoda</taxon>
        <taxon>Heterobranchia</taxon>
        <taxon>Euthyneura</taxon>
        <taxon>Panpulmonata</taxon>
        <taxon>Sacoglossa</taxon>
        <taxon>Placobranchoidea</taxon>
        <taxon>Plakobranchidae</taxon>
        <taxon>Elysia</taxon>
    </lineage>
</organism>
<sequence length="71" mass="7856">MDFRSANIWSIGLPCLARPATILKLPSDAGEIKPRELISIVDVTQEEEATSQDRGESDKLTTLQEIGQWSV</sequence>
<dbReference type="Proteomes" id="UP001283361">
    <property type="component" value="Unassembled WGS sequence"/>
</dbReference>
<name>A0AAE0ZJA1_9GAST</name>
<proteinExistence type="predicted"/>
<keyword evidence="3" id="KW-1185">Reference proteome</keyword>
<comment type="caution">
    <text evidence="2">The sequence shown here is derived from an EMBL/GenBank/DDBJ whole genome shotgun (WGS) entry which is preliminary data.</text>
</comment>
<dbReference type="AlphaFoldDB" id="A0AAE0ZJA1"/>
<reference evidence="2" key="1">
    <citation type="journal article" date="2023" name="G3 (Bethesda)">
        <title>A reference genome for the long-term kleptoplast-retaining sea slug Elysia crispata morphotype clarki.</title>
        <authorList>
            <person name="Eastman K.E."/>
            <person name="Pendleton A.L."/>
            <person name="Shaikh M.A."/>
            <person name="Suttiyut T."/>
            <person name="Ogas R."/>
            <person name="Tomko P."/>
            <person name="Gavelis G."/>
            <person name="Widhalm J.R."/>
            <person name="Wisecaver J.H."/>
        </authorList>
    </citation>
    <scope>NUCLEOTIDE SEQUENCE</scope>
    <source>
        <strain evidence="2">ECLA1</strain>
    </source>
</reference>
<protein>
    <submittedName>
        <fullName evidence="2">Uncharacterized protein</fullName>
    </submittedName>
</protein>
<feature type="region of interest" description="Disordered" evidence="1">
    <location>
        <begin position="46"/>
        <end position="71"/>
    </location>
</feature>
<dbReference type="EMBL" id="JAWDGP010003865">
    <property type="protein sequence ID" value="KAK3770167.1"/>
    <property type="molecule type" value="Genomic_DNA"/>
</dbReference>
<gene>
    <name evidence="2" type="ORF">RRG08_038678</name>
</gene>
<evidence type="ECO:0000313" key="2">
    <source>
        <dbReference type="EMBL" id="KAK3770167.1"/>
    </source>
</evidence>
<evidence type="ECO:0000313" key="3">
    <source>
        <dbReference type="Proteomes" id="UP001283361"/>
    </source>
</evidence>
<evidence type="ECO:0000256" key="1">
    <source>
        <dbReference type="SAM" id="MobiDB-lite"/>
    </source>
</evidence>
<accession>A0AAE0ZJA1</accession>